<organism evidence="4">
    <name type="scientific">mine drainage metagenome</name>
    <dbReference type="NCBI Taxonomy" id="410659"/>
    <lineage>
        <taxon>unclassified sequences</taxon>
        <taxon>metagenomes</taxon>
        <taxon>ecological metagenomes</taxon>
    </lineage>
</organism>
<evidence type="ECO:0000259" key="2">
    <source>
        <dbReference type="Pfam" id="PF01464"/>
    </source>
</evidence>
<name>A0A1J5R3M0_9ZZZZ</name>
<dbReference type="Gene3D" id="1.25.20.10">
    <property type="entry name" value="Bacterial muramidases"/>
    <property type="match status" value="1"/>
</dbReference>
<evidence type="ECO:0000313" key="4">
    <source>
        <dbReference type="EMBL" id="OIQ86647.1"/>
    </source>
</evidence>
<feature type="domain" description="Transglycosylase SLT" evidence="2">
    <location>
        <begin position="479"/>
        <end position="586"/>
    </location>
</feature>
<keyword evidence="1" id="KW-0732">Signal</keyword>
<dbReference type="SUPFAM" id="SSF48435">
    <property type="entry name" value="Bacterial muramidases"/>
    <property type="match status" value="1"/>
</dbReference>
<dbReference type="Gene3D" id="1.10.530.10">
    <property type="match status" value="1"/>
</dbReference>
<dbReference type="Pfam" id="PF01464">
    <property type="entry name" value="SLT"/>
    <property type="match status" value="1"/>
</dbReference>
<dbReference type="GO" id="GO:0042597">
    <property type="term" value="C:periplasmic space"/>
    <property type="evidence" value="ECO:0007669"/>
    <property type="project" value="InterPro"/>
</dbReference>
<comment type="caution">
    <text evidence="4">The sequence shown here is derived from an EMBL/GenBank/DDBJ whole genome shotgun (WGS) entry which is preliminary data.</text>
</comment>
<dbReference type="CDD" id="cd13401">
    <property type="entry name" value="Slt70-like"/>
    <property type="match status" value="1"/>
</dbReference>
<protein>
    <submittedName>
        <fullName evidence="4">Soluble lytic murein transglycosylase</fullName>
        <ecNumber evidence="4">4.2.2.-</ecNumber>
    </submittedName>
</protein>
<dbReference type="GO" id="GO:0016829">
    <property type="term" value="F:lyase activity"/>
    <property type="evidence" value="ECO:0007669"/>
    <property type="project" value="UniProtKB-KW"/>
</dbReference>
<dbReference type="InterPro" id="IPR012289">
    <property type="entry name" value="Lytic_TGlycosylase_superhlx_L"/>
</dbReference>
<evidence type="ECO:0000256" key="1">
    <source>
        <dbReference type="ARBA" id="ARBA00022729"/>
    </source>
</evidence>
<dbReference type="Gene3D" id="1.10.1240.20">
    <property type="entry name" value="Lytic transglycosylase, superhelical linker domain"/>
    <property type="match status" value="1"/>
</dbReference>
<dbReference type="EMBL" id="MLJW01000467">
    <property type="protein sequence ID" value="OIQ86647.1"/>
    <property type="molecule type" value="Genomic_DNA"/>
</dbReference>
<reference evidence="4" key="1">
    <citation type="submission" date="2016-10" db="EMBL/GenBank/DDBJ databases">
        <title>Sequence of Gallionella enrichment culture.</title>
        <authorList>
            <person name="Poehlein A."/>
            <person name="Muehling M."/>
            <person name="Daniel R."/>
        </authorList>
    </citation>
    <scope>NUCLEOTIDE SEQUENCE</scope>
</reference>
<dbReference type="PANTHER" id="PTHR37423">
    <property type="entry name" value="SOLUBLE LYTIC MUREIN TRANSGLYCOSYLASE-RELATED"/>
    <property type="match status" value="1"/>
</dbReference>
<dbReference type="PANTHER" id="PTHR37423:SF5">
    <property type="entry name" value="SOLUBLE LYTIC MUREIN TRANSGLYCOSYLASE"/>
    <property type="match status" value="1"/>
</dbReference>
<feature type="domain" description="Lytic transglycosylase superhelical linker" evidence="3">
    <location>
        <begin position="400"/>
        <end position="460"/>
    </location>
</feature>
<keyword evidence="4" id="KW-0456">Lyase</keyword>
<dbReference type="InterPro" id="IPR008939">
    <property type="entry name" value="Lytic_TGlycosylase_superhlx_U"/>
</dbReference>
<proteinExistence type="predicted"/>
<sequence>MGVMRLKWILLGFFLLVCRPTWADTPQDTFLAARDAYKASDERALATYSARLQAENYALAPYLEYWRMLLRLEQADIPEVRDFLTRYADFPFSERVRVEWLKKLGKREDWDTFFDELPRSSTEDAAVSCYAISGRAAQGDAAALEQGRPLWLTGLEQPANCDDLFDRMVKAGVLTQDDLWTRFRMAMGQGKPSVAKAVLLRLPEIDAVHLKQLDRVYENPQRALEKKTVSLKTRYGRELNLFALERVSRTLPDLAQDMMNAMKGSFSQKDQHYLWGRMAMNASKRHEPYALEWYDNAGDAPLSQEQQAWKARAALRIRKWDALLATLTSMPQSMQDEPVWRYWRGRALKEQGQQLAANAVLLPLSRERTFYGLLAAEELGDIISAPPSSYKASEADLASMRQMPGIARALELHRIDMRWEARNEWAWALRNFDDRQLISAAELAFRDEWYDVAINTADKTRLTHDFALRFPTPYREQMQNYSRENGLDEAWVYGLIRQESRFVSYAKSGVGASGLMQVMPATAKWIAKRIGIAGYSHNMINELDTNIQFGTHYLRYTLDQAGGQPVVATAAYNAGLSRARRWMDAQPMEGAIYAETIPFSETRNYVQKVMSNAYYYSHQVGARLQTFKQRLGLVVGGGGAVTTTEASAQ</sequence>
<evidence type="ECO:0000259" key="3">
    <source>
        <dbReference type="Pfam" id="PF14718"/>
    </source>
</evidence>
<dbReference type="EC" id="4.2.2.-" evidence="4"/>
<dbReference type="Pfam" id="PF14718">
    <property type="entry name" value="SLT_L"/>
    <property type="match status" value="1"/>
</dbReference>
<dbReference type="GO" id="GO:0004553">
    <property type="term" value="F:hydrolase activity, hydrolyzing O-glycosyl compounds"/>
    <property type="evidence" value="ECO:0007669"/>
    <property type="project" value="InterPro"/>
</dbReference>
<dbReference type="InterPro" id="IPR023346">
    <property type="entry name" value="Lysozyme-like_dom_sf"/>
</dbReference>
<dbReference type="SUPFAM" id="SSF53955">
    <property type="entry name" value="Lysozyme-like"/>
    <property type="match status" value="1"/>
</dbReference>
<gene>
    <name evidence="4" type="primary">slt_14</name>
    <name evidence="4" type="ORF">GALL_314910</name>
</gene>
<dbReference type="AlphaFoldDB" id="A0A1J5R3M0"/>
<dbReference type="InterPro" id="IPR037061">
    <property type="entry name" value="Lytic_TGlycoase_superhlx_L_sf"/>
</dbReference>
<accession>A0A1J5R3M0</accession>
<dbReference type="InterPro" id="IPR008258">
    <property type="entry name" value="Transglycosylase_SLT_dom_1"/>
</dbReference>